<sequence length="533" mass="58654">MLGGIQAGKLLVTNLIDHAAREHGQRDLVSYWADGSLTRSNWAEIGSDARKCAQALIRLGMKKGDRIATLAMNHLHHLSSWYGTAGMGGVLHTVNPRLFEEQLVYIFNHAEDRVLLFDKMFTPIVEKIKPQLKTVEHYIQFDGEKGDYPLYRDLIDAEDGAFEWADLEETDPVGLCYTSGTTGNPKGVLYEHRSNVLHAITEVQPDVMDLATRSVMLPVVPMFHANAWGIPFAAAAVGAKLVFSASNEAPVLWKLIREEKVTHSAGVPTVWLGMFADLDANGGDYGALKMVIIGGSACPRAMIERLMKAGIRVGHAWGMTETSPIGTTGAYPANWDDLSFDAQVDVICMQGRPPFGVELRVVDEDGKELPRDGESSGRLHIRGPWIVQRYFQADEDAVGADHWFDTGDVAVLHPDGTMQITDRAKDVIKSGGEWISSIELENAAVGCPGIAEAAAVGVYHPKWDERPLLIAVRKPGSDVSAADVQDYLSDKIAKWWMPDEVVFVDELPHTATGKILKRALREEYKEYQLASIA</sequence>
<dbReference type="PANTHER" id="PTHR43859">
    <property type="entry name" value="ACYL-ACTIVATING ENZYME"/>
    <property type="match status" value="1"/>
</dbReference>
<dbReference type="InterPro" id="IPR042099">
    <property type="entry name" value="ANL_N_sf"/>
</dbReference>
<dbReference type="NCBIfam" id="NF004837">
    <property type="entry name" value="PRK06187.1"/>
    <property type="match status" value="1"/>
</dbReference>
<dbReference type="InterPro" id="IPR045851">
    <property type="entry name" value="AMP-bd_C_sf"/>
</dbReference>
<dbReference type="PROSITE" id="PS00455">
    <property type="entry name" value="AMP_BINDING"/>
    <property type="match status" value="1"/>
</dbReference>
<dbReference type="InterPro" id="IPR000873">
    <property type="entry name" value="AMP-dep_synth/lig_dom"/>
</dbReference>
<keyword evidence="2 7" id="KW-0436">Ligase</keyword>
<dbReference type="Gene3D" id="3.30.300.30">
    <property type="match status" value="1"/>
</dbReference>
<dbReference type="Gene3D" id="3.40.50.12780">
    <property type="entry name" value="N-terminal domain of ligase-like"/>
    <property type="match status" value="1"/>
</dbReference>
<accession>A0ABV8RGU5</accession>
<feature type="domain" description="AMP-dependent synthetase/ligase" evidence="5">
    <location>
        <begin position="17"/>
        <end position="391"/>
    </location>
</feature>
<evidence type="ECO:0000313" key="7">
    <source>
        <dbReference type="EMBL" id="MFC4292162.1"/>
    </source>
</evidence>
<evidence type="ECO:0000256" key="3">
    <source>
        <dbReference type="ARBA" id="ARBA00022832"/>
    </source>
</evidence>
<keyword evidence="3" id="KW-0276">Fatty acid metabolism</keyword>
<proteinExistence type="inferred from homology"/>
<evidence type="ECO:0000259" key="6">
    <source>
        <dbReference type="Pfam" id="PF13193"/>
    </source>
</evidence>
<comment type="similarity">
    <text evidence="1">Belongs to the ATP-dependent AMP-binding enzyme family.</text>
</comment>
<keyword evidence="8" id="KW-1185">Reference proteome</keyword>
<evidence type="ECO:0000259" key="5">
    <source>
        <dbReference type="Pfam" id="PF00501"/>
    </source>
</evidence>
<protein>
    <submittedName>
        <fullName evidence="7">Long-chain fatty acid--CoA ligase</fullName>
    </submittedName>
</protein>
<evidence type="ECO:0000256" key="1">
    <source>
        <dbReference type="ARBA" id="ARBA00006432"/>
    </source>
</evidence>
<organism evidence="7 8">
    <name type="scientific">Sphingorhabdus arenilitoris</name>
    <dbReference type="NCBI Taxonomy" id="1490041"/>
    <lineage>
        <taxon>Bacteria</taxon>
        <taxon>Pseudomonadati</taxon>
        <taxon>Pseudomonadota</taxon>
        <taxon>Alphaproteobacteria</taxon>
        <taxon>Sphingomonadales</taxon>
        <taxon>Sphingomonadaceae</taxon>
        <taxon>Sphingorhabdus</taxon>
    </lineage>
</organism>
<comment type="caution">
    <text evidence="7">The sequence shown here is derived from an EMBL/GenBank/DDBJ whole genome shotgun (WGS) entry which is preliminary data.</text>
</comment>
<reference evidence="8" key="1">
    <citation type="journal article" date="2019" name="Int. J. Syst. Evol. Microbiol.">
        <title>The Global Catalogue of Microorganisms (GCM) 10K type strain sequencing project: providing services to taxonomists for standard genome sequencing and annotation.</title>
        <authorList>
            <consortium name="The Broad Institute Genomics Platform"/>
            <consortium name="The Broad Institute Genome Sequencing Center for Infectious Disease"/>
            <person name="Wu L."/>
            <person name="Ma J."/>
        </authorList>
    </citation>
    <scope>NUCLEOTIDE SEQUENCE [LARGE SCALE GENOMIC DNA]</scope>
    <source>
        <strain evidence="8">CECT 8531</strain>
    </source>
</reference>
<dbReference type="GO" id="GO:0016874">
    <property type="term" value="F:ligase activity"/>
    <property type="evidence" value="ECO:0007669"/>
    <property type="project" value="UniProtKB-KW"/>
</dbReference>
<dbReference type="Pfam" id="PF13193">
    <property type="entry name" value="AMP-binding_C"/>
    <property type="match status" value="1"/>
</dbReference>
<dbReference type="InterPro" id="IPR025110">
    <property type="entry name" value="AMP-bd_C"/>
</dbReference>
<name>A0ABV8RGU5_9SPHN</name>
<dbReference type="RefSeq" id="WP_381422625.1">
    <property type="nucleotide sequence ID" value="NZ_JBHSDH010000013.1"/>
</dbReference>
<evidence type="ECO:0000256" key="2">
    <source>
        <dbReference type="ARBA" id="ARBA00022598"/>
    </source>
</evidence>
<dbReference type="InterPro" id="IPR020845">
    <property type="entry name" value="AMP-binding_CS"/>
</dbReference>
<dbReference type="Proteomes" id="UP001595887">
    <property type="component" value="Unassembled WGS sequence"/>
</dbReference>
<gene>
    <name evidence="7" type="ORF">ACFOWX_07015</name>
</gene>
<evidence type="ECO:0000313" key="8">
    <source>
        <dbReference type="Proteomes" id="UP001595887"/>
    </source>
</evidence>
<evidence type="ECO:0000256" key="4">
    <source>
        <dbReference type="ARBA" id="ARBA00023098"/>
    </source>
</evidence>
<dbReference type="PANTHER" id="PTHR43859:SF4">
    <property type="entry name" value="BUTANOATE--COA LIGASE AAE1-RELATED"/>
    <property type="match status" value="1"/>
</dbReference>
<dbReference type="Pfam" id="PF00501">
    <property type="entry name" value="AMP-binding"/>
    <property type="match status" value="1"/>
</dbReference>
<feature type="domain" description="AMP-binding enzyme C-terminal" evidence="6">
    <location>
        <begin position="439"/>
        <end position="514"/>
    </location>
</feature>
<dbReference type="EMBL" id="JBHSDH010000013">
    <property type="protein sequence ID" value="MFC4292162.1"/>
    <property type="molecule type" value="Genomic_DNA"/>
</dbReference>
<dbReference type="SUPFAM" id="SSF56801">
    <property type="entry name" value="Acetyl-CoA synthetase-like"/>
    <property type="match status" value="1"/>
</dbReference>
<keyword evidence="4" id="KW-0443">Lipid metabolism</keyword>
<dbReference type="CDD" id="cd12119">
    <property type="entry name" value="ttLC_FACS_AlkK_like"/>
    <property type="match status" value="1"/>
</dbReference>